<reference evidence="4 5" key="1">
    <citation type="submission" date="2021-01" db="EMBL/GenBank/DDBJ databases">
        <title>Whole genome shotgun sequence of Planobispora siamensis NBRC 107568.</title>
        <authorList>
            <person name="Komaki H."/>
            <person name="Tamura T."/>
        </authorList>
    </citation>
    <scope>NUCLEOTIDE SEQUENCE [LARGE SCALE GENOMIC DNA]</scope>
    <source>
        <strain evidence="4 5">NBRC 107568</strain>
    </source>
</reference>
<dbReference type="Pfam" id="PF05239">
    <property type="entry name" value="PRC"/>
    <property type="match status" value="1"/>
</dbReference>
<dbReference type="GO" id="GO:0030077">
    <property type="term" value="C:plasma membrane light-harvesting complex"/>
    <property type="evidence" value="ECO:0007669"/>
    <property type="project" value="InterPro"/>
</dbReference>
<name>A0A8J3SK81_9ACTN</name>
<protein>
    <submittedName>
        <fullName evidence="4">Photosystem reaction center subunit H</fullName>
    </submittedName>
</protein>
<feature type="domain" description="PRC-barrel" evidence="2">
    <location>
        <begin position="11"/>
        <end position="74"/>
    </location>
</feature>
<dbReference type="InterPro" id="IPR019060">
    <property type="entry name" value="DUF2382"/>
</dbReference>
<evidence type="ECO:0000256" key="1">
    <source>
        <dbReference type="SAM" id="MobiDB-lite"/>
    </source>
</evidence>
<dbReference type="InterPro" id="IPR052967">
    <property type="entry name" value="Stress_Response_Assoc"/>
</dbReference>
<dbReference type="SUPFAM" id="SSF50346">
    <property type="entry name" value="PRC-barrel domain"/>
    <property type="match status" value="1"/>
</dbReference>
<dbReference type="NCBIfam" id="TIGR02271">
    <property type="entry name" value="YsnF/AvaK domain"/>
    <property type="match status" value="1"/>
</dbReference>
<sequence>MITQEQIPLVIDHTLYDADGDKVGEVKHVYLDDATGRPEWLCVKTGLFGLSETFVPIRDAVLVQDHVEVPYDKQTIKDAPHVDVDSGGHLSAQEERELYRYYDIDWESSWQEANQPGDSGWAHSGGLRERERLGTSAGLGDSSGLDASSGMDSTSGLSGSPGSAEAALSTGQAASRAAHPAASDDAMTRSEERLDVGTESHETGRVRLRKYIVTEQQQMTVPVTREEARIEREPITDDNLDAALRGPELTESEHEITLHEERPVITTETVPVERVRLTKDQIADEETISEQVRKERIVLEGEDDTGRGR</sequence>
<evidence type="ECO:0000259" key="3">
    <source>
        <dbReference type="Pfam" id="PF09557"/>
    </source>
</evidence>
<feature type="compositionally biased region" description="Basic and acidic residues" evidence="1">
    <location>
        <begin position="186"/>
        <end position="201"/>
    </location>
</feature>
<comment type="caution">
    <text evidence="4">The sequence shown here is derived from an EMBL/GenBank/DDBJ whole genome shotgun (WGS) entry which is preliminary data.</text>
</comment>
<dbReference type="InterPro" id="IPR011033">
    <property type="entry name" value="PRC_barrel-like_sf"/>
</dbReference>
<dbReference type="RefSeq" id="WP_204066557.1">
    <property type="nucleotide sequence ID" value="NZ_BOOJ01000041.1"/>
</dbReference>
<dbReference type="PANTHER" id="PTHR38463:SF1">
    <property type="entry name" value="STRESS RESPONSE PROTEIN YSNF"/>
    <property type="match status" value="1"/>
</dbReference>
<gene>
    <name evidence="4" type="ORF">Psi01_50520</name>
</gene>
<dbReference type="EMBL" id="BOOJ01000041">
    <property type="protein sequence ID" value="GIH94422.1"/>
    <property type="molecule type" value="Genomic_DNA"/>
</dbReference>
<evidence type="ECO:0000313" key="5">
    <source>
        <dbReference type="Proteomes" id="UP000619788"/>
    </source>
</evidence>
<dbReference type="Proteomes" id="UP000619788">
    <property type="component" value="Unassembled WGS sequence"/>
</dbReference>
<feature type="region of interest" description="Disordered" evidence="1">
    <location>
        <begin position="134"/>
        <end position="201"/>
    </location>
</feature>
<keyword evidence="5" id="KW-1185">Reference proteome</keyword>
<dbReference type="Gene3D" id="3.90.50.10">
    <property type="entry name" value="Photosynthetic Reaction Center, subunit H, domain 2"/>
    <property type="match status" value="1"/>
</dbReference>
<dbReference type="PANTHER" id="PTHR38463">
    <property type="entry name" value="STRESS RESPONSE PROTEIN YSNF"/>
    <property type="match status" value="1"/>
</dbReference>
<evidence type="ECO:0000313" key="4">
    <source>
        <dbReference type="EMBL" id="GIH94422.1"/>
    </source>
</evidence>
<feature type="domain" description="DUF2382" evidence="3">
    <location>
        <begin position="187"/>
        <end position="297"/>
    </location>
</feature>
<accession>A0A8J3SK81</accession>
<feature type="compositionally biased region" description="Low complexity" evidence="1">
    <location>
        <begin position="134"/>
        <end position="153"/>
    </location>
</feature>
<dbReference type="InterPro" id="IPR027275">
    <property type="entry name" value="PRC-brl_dom"/>
</dbReference>
<dbReference type="Pfam" id="PF09557">
    <property type="entry name" value="DUF2382"/>
    <property type="match status" value="1"/>
</dbReference>
<proteinExistence type="predicted"/>
<dbReference type="AlphaFoldDB" id="A0A8J3SK81"/>
<evidence type="ECO:0000259" key="2">
    <source>
        <dbReference type="Pfam" id="PF05239"/>
    </source>
</evidence>
<dbReference type="InterPro" id="IPR014747">
    <property type="entry name" value="Bac_photo_RC_H_C"/>
</dbReference>
<organism evidence="4 5">
    <name type="scientific">Planobispora siamensis</name>
    <dbReference type="NCBI Taxonomy" id="936338"/>
    <lineage>
        <taxon>Bacteria</taxon>
        <taxon>Bacillati</taxon>
        <taxon>Actinomycetota</taxon>
        <taxon>Actinomycetes</taxon>
        <taxon>Streptosporangiales</taxon>
        <taxon>Streptosporangiaceae</taxon>
        <taxon>Planobispora</taxon>
    </lineage>
</organism>
<dbReference type="GO" id="GO:0019684">
    <property type="term" value="P:photosynthesis, light reaction"/>
    <property type="evidence" value="ECO:0007669"/>
    <property type="project" value="InterPro"/>
</dbReference>
<feature type="compositionally biased region" description="Low complexity" evidence="1">
    <location>
        <begin position="173"/>
        <end position="185"/>
    </location>
</feature>